<accession>A0AAP0JMA9</accession>
<sequence>MNPSSAGGVRGMDLLRRRPLALARSAFQARCGGDGSGWRLLGFAKIRETERVGDEEKQRLMVEEVREARRAKTPNPIFSLCGRRRVESTF</sequence>
<keyword evidence="2" id="KW-1185">Reference proteome</keyword>
<dbReference type="EMBL" id="JBBNAF010000006">
    <property type="protein sequence ID" value="KAK9135783.1"/>
    <property type="molecule type" value="Genomic_DNA"/>
</dbReference>
<protein>
    <submittedName>
        <fullName evidence="1">Uncharacterized protein</fullName>
    </submittedName>
</protein>
<comment type="caution">
    <text evidence="1">The sequence shown here is derived from an EMBL/GenBank/DDBJ whole genome shotgun (WGS) entry which is preliminary data.</text>
</comment>
<proteinExistence type="predicted"/>
<gene>
    <name evidence="1" type="ORF">Syun_015113</name>
</gene>
<dbReference type="Proteomes" id="UP001420932">
    <property type="component" value="Unassembled WGS sequence"/>
</dbReference>
<reference evidence="1 2" key="1">
    <citation type="submission" date="2024-01" db="EMBL/GenBank/DDBJ databases">
        <title>Genome assemblies of Stephania.</title>
        <authorList>
            <person name="Yang L."/>
        </authorList>
    </citation>
    <scope>NUCLEOTIDE SEQUENCE [LARGE SCALE GENOMIC DNA]</scope>
    <source>
        <strain evidence="1">YNDBR</strain>
        <tissue evidence="1">Leaf</tissue>
    </source>
</reference>
<evidence type="ECO:0000313" key="1">
    <source>
        <dbReference type="EMBL" id="KAK9135783.1"/>
    </source>
</evidence>
<evidence type="ECO:0000313" key="2">
    <source>
        <dbReference type="Proteomes" id="UP001420932"/>
    </source>
</evidence>
<name>A0AAP0JMA9_9MAGN</name>
<dbReference type="AlphaFoldDB" id="A0AAP0JMA9"/>
<organism evidence="1 2">
    <name type="scientific">Stephania yunnanensis</name>
    <dbReference type="NCBI Taxonomy" id="152371"/>
    <lineage>
        <taxon>Eukaryota</taxon>
        <taxon>Viridiplantae</taxon>
        <taxon>Streptophyta</taxon>
        <taxon>Embryophyta</taxon>
        <taxon>Tracheophyta</taxon>
        <taxon>Spermatophyta</taxon>
        <taxon>Magnoliopsida</taxon>
        <taxon>Ranunculales</taxon>
        <taxon>Menispermaceae</taxon>
        <taxon>Menispermoideae</taxon>
        <taxon>Cissampelideae</taxon>
        <taxon>Stephania</taxon>
    </lineage>
</organism>